<dbReference type="InterPro" id="IPR002725">
    <property type="entry name" value="YgjP-like_metallopeptidase"/>
</dbReference>
<dbReference type="Proteomes" id="UP000677305">
    <property type="component" value="Chromosome"/>
</dbReference>
<dbReference type="KEGG" id="vgu:HYG85_21690"/>
<dbReference type="CDD" id="cd07344">
    <property type="entry name" value="M48_yhfN_like"/>
    <property type="match status" value="1"/>
</dbReference>
<proteinExistence type="predicted"/>
<feature type="domain" description="YgjP-like metallopeptidase" evidence="1">
    <location>
        <begin position="22"/>
        <end position="230"/>
    </location>
</feature>
<dbReference type="PANTHER" id="PTHR30399">
    <property type="entry name" value="UNCHARACTERIZED PROTEIN YGJP"/>
    <property type="match status" value="1"/>
</dbReference>
<dbReference type="InterPro" id="IPR053136">
    <property type="entry name" value="UTP_pyrophosphatase-like"/>
</dbReference>
<protein>
    <submittedName>
        <fullName evidence="2">M48 family metallopeptidase</fullName>
    </submittedName>
</protein>
<accession>A0A8J8MEL9</accession>
<dbReference type="AlphaFoldDB" id="A0A8J8MEL9"/>
<dbReference type="Gene3D" id="3.30.2010.10">
    <property type="entry name" value="Metalloproteases ('zincins'), catalytic domain"/>
    <property type="match status" value="1"/>
</dbReference>
<dbReference type="RefSeq" id="WP_212691435.1">
    <property type="nucleotide sequence ID" value="NZ_CP058561.1"/>
</dbReference>
<name>A0A8J8MEL9_9FIRM</name>
<keyword evidence="3" id="KW-1185">Reference proteome</keyword>
<reference evidence="2 3" key="1">
    <citation type="submission" date="2020-07" db="EMBL/GenBank/DDBJ databases">
        <title>Vallitalea guaymasensis genome.</title>
        <authorList>
            <person name="Postec A."/>
        </authorList>
    </citation>
    <scope>NUCLEOTIDE SEQUENCE [LARGE SCALE GENOMIC DNA]</scope>
    <source>
        <strain evidence="2 3">Ra1766G1</strain>
    </source>
</reference>
<dbReference type="PANTHER" id="PTHR30399:SF1">
    <property type="entry name" value="UTP PYROPHOSPHATASE"/>
    <property type="match status" value="1"/>
</dbReference>
<gene>
    <name evidence="2" type="ORF">HYG85_21690</name>
</gene>
<evidence type="ECO:0000313" key="2">
    <source>
        <dbReference type="EMBL" id="QUH31393.1"/>
    </source>
</evidence>
<dbReference type="Pfam" id="PF01863">
    <property type="entry name" value="YgjP-like"/>
    <property type="match status" value="1"/>
</dbReference>
<evidence type="ECO:0000259" key="1">
    <source>
        <dbReference type="Pfam" id="PF01863"/>
    </source>
</evidence>
<sequence length="237" mass="28658">MRLEIKYGTKVIEFSVEYRDRKSLEISVEAPDIVKVVAPIDTNEEVIKEKVYSKASWIVQRLFEFRDIEYRKIDKEYVSGESFMYLGRNYSMQLLIDENIKNNQVKLYQGKLYIISNTKEEIVLQRLMEKWYRTKTLEKVTERVEYYKHFFKVEPSNIKVKEQKKRWASCTSKNELLFNWRCVMAPSNVLDYIVVHEMCHMIYPNHSNEFWELVVSILPDYESRKDWLKKFGVRMDL</sequence>
<dbReference type="EMBL" id="CP058561">
    <property type="protein sequence ID" value="QUH31393.1"/>
    <property type="molecule type" value="Genomic_DNA"/>
</dbReference>
<organism evidence="2 3">
    <name type="scientific">Vallitalea guaymasensis</name>
    <dbReference type="NCBI Taxonomy" id="1185412"/>
    <lineage>
        <taxon>Bacteria</taxon>
        <taxon>Bacillati</taxon>
        <taxon>Bacillota</taxon>
        <taxon>Clostridia</taxon>
        <taxon>Lachnospirales</taxon>
        <taxon>Vallitaleaceae</taxon>
        <taxon>Vallitalea</taxon>
    </lineage>
</organism>
<evidence type="ECO:0000313" key="3">
    <source>
        <dbReference type="Proteomes" id="UP000677305"/>
    </source>
</evidence>